<dbReference type="PROSITE" id="PS50011">
    <property type="entry name" value="PROTEIN_KINASE_DOM"/>
    <property type="match status" value="1"/>
</dbReference>
<feature type="compositionally biased region" description="Low complexity" evidence="1">
    <location>
        <begin position="67"/>
        <end position="84"/>
    </location>
</feature>
<reference evidence="5" key="1">
    <citation type="journal article" date="2018" name="Nat. Microbiol.">
        <title>Leveraging single-cell genomics to expand the fungal tree of life.</title>
        <authorList>
            <person name="Ahrendt S.R."/>
            <person name="Quandt C.A."/>
            <person name="Ciobanu D."/>
            <person name="Clum A."/>
            <person name="Salamov A."/>
            <person name="Andreopoulos B."/>
            <person name="Cheng J.F."/>
            <person name="Woyke T."/>
            <person name="Pelin A."/>
            <person name="Henrissat B."/>
            <person name="Reynolds N.K."/>
            <person name="Benny G.L."/>
            <person name="Smith M.E."/>
            <person name="James T.Y."/>
            <person name="Grigoriev I.V."/>
        </authorList>
    </citation>
    <scope>NUCLEOTIDE SEQUENCE [LARGE SCALE GENOMIC DNA]</scope>
    <source>
        <strain evidence="5">Benny S71-1</strain>
    </source>
</reference>
<name>A0A4P9Z586_9FUNG</name>
<gene>
    <name evidence="4" type="ORF">SYNPS1DRAFT_26579</name>
</gene>
<dbReference type="Proteomes" id="UP000278143">
    <property type="component" value="Unassembled WGS sequence"/>
</dbReference>
<organism evidence="4 5">
    <name type="scientific">Syncephalis pseudoplumigaleata</name>
    <dbReference type="NCBI Taxonomy" id="1712513"/>
    <lineage>
        <taxon>Eukaryota</taxon>
        <taxon>Fungi</taxon>
        <taxon>Fungi incertae sedis</taxon>
        <taxon>Zoopagomycota</taxon>
        <taxon>Zoopagomycotina</taxon>
        <taxon>Zoopagomycetes</taxon>
        <taxon>Zoopagales</taxon>
        <taxon>Piptocephalidaceae</taxon>
        <taxon>Syncephalis</taxon>
    </lineage>
</organism>
<feature type="compositionally biased region" description="Polar residues" evidence="1">
    <location>
        <begin position="49"/>
        <end position="66"/>
    </location>
</feature>
<dbReference type="Gene3D" id="1.10.510.10">
    <property type="entry name" value="Transferase(Phosphotransferase) domain 1"/>
    <property type="match status" value="1"/>
</dbReference>
<dbReference type="SMART" id="SM00220">
    <property type="entry name" value="S_TKc"/>
    <property type="match status" value="1"/>
</dbReference>
<keyword evidence="4" id="KW-0808">Transferase</keyword>
<dbReference type="GO" id="GO:0044773">
    <property type="term" value="P:mitotic DNA damage checkpoint signaling"/>
    <property type="evidence" value="ECO:0007669"/>
    <property type="project" value="TreeGrafter"/>
</dbReference>
<keyword evidence="4" id="KW-0418">Kinase</keyword>
<protein>
    <submittedName>
        <fullName evidence="4">Kinase-like domain-containing protein</fullName>
    </submittedName>
</protein>
<dbReference type="PANTHER" id="PTHR44167:SF24">
    <property type="entry name" value="SERINE_THREONINE-PROTEIN KINASE CHK2"/>
    <property type="match status" value="1"/>
</dbReference>
<evidence type="ECO:0000256" key="1">
    <source>
        <dbReference type="SAM" id="MobiDB-lite"/>
    </source>
</evidence>
<dbReference type="Pfam" id="PF00069">
    <property type="entry name" value="Pkinase"/>
    <property type="match status" value="1"/>
</dbReference>
<proteinExistence type="predicted"/>
<dbReference type="EMBL" id="KZ989152">
    <property type="protein sequence ID" value="RKP27784.1"/>
    <property type="molecule type" value="Genomic_DNA"/>
</dbReference>
<dbReference type="GO" id="GO:0005634">
    <property type="term" value="C:nucleus"/>
    <property type="evidence" value="ECO:0007669"/>
    <property type="project" value="TreeGrafter"/>
</dbReference>
<evidence type="ECO:0000259" key="3">
    <source>
        <dbReference type="PROSITE" id="PS50011"/>
    </source>
</evidence>
<dbReference type="InterPro" id="IPR000719">
    <property type="entry name" value="Prot_kinase_dom"/>
</dbReference>
<evidence type="ECO:0000313" key="4">
    <source>
        <dbReference type="EMBL" id="RKP27784.1"/>
    </source>
</evidence>
<keyword evidence="2" id="KW-0732">Signal</keyword>
<evidence type="ECO:0000256" key="2">
    <source>
        <dbReference type="SAM" id="SignalP"/>
    </source>
</evidence>
<dbReference type="PROSITE" id="PS00108">
    <property type="entry name" value="PROTEIN_KINASE_ST"/>
    <property type="match status" value="1"/>
</dbReference>
<dbReference type="InterPro" id="IPR008271">
    <property type="entry name" value="Ser/Thr_kinase_AS"/>
</dbReference>
<dbReference type="GO" id="GO:0004674">
    <property type="term" value="F:protein serine/threonine kinase activity"/>
    <property type="evidence" value="ECO:0007669"/>
    <property type="project" value="TreeGrafter"/>
</dbReference>
<dbReference type="PANTHER" id="PTHR44167">
    <property type="entry name" value="OVARIAN-SPECIFIC SERINE/THREONINE-PROTEIN KINASE LOK-RELATED"/>
    <property type="match status" value="1"/>
</dbReference>
<feature type="domain" description="Protein kinase" evidence="3">
    <location>
        <begin position="119"/>
        <end position="399"/>
    </location>
</feature>
<feature type="signal peptide" evidence="2">
    <location>
        <begin position="1"/>
        <end position="22"/>
    </location>
</feature>
<sequence>MRLSKMLVAVPLLLCVASMAIAQPTTIDKFNSQFQSFPTLPDDDPPIQQPSREPSQGKQQAPSTPLSRVSTPVSSASSKSSRQASDPRKEGRQLTAMQKSIYKTYIEKAGVSQFKWDKTKERLFTGTGYFGKQRCYVKCKPRDSRASKENIAFSRMETMKEMGRHDALADQFLVKRLHLLYIPQTTYGCNVLSHGGDMDMNEYMPTFKDLPTKARVLWRLAKQLVYVVSYLHDISIAHGDIKTENIMIMNPDNLNQVHITLIDFDIAEIIPQTYSLKTLDPGIKGTYGYFTPEEYLGMGGNKIKRDAWQIGSSIYDAWTGLPPYGYTVVHGGVKEWSNEEYEGAMREIVNMKTSPFEAIENHPGVRNMKELHAAMKLMNKFLIGDYEARNAPTTKLVTA</sequence>
<feature type="region of interest" description="Disordered" evidence="1">
    <location>
        <begin position="33"/>
        <end position="93"/>
    </location>
</feature>
<dbReference type="OrthoDB" id="4062651at2759"/>
<dbReference type="AlphaFoldDB" id="A0A4P9Z586"/>
<dbReference type="SUPFAM" id="SSF56112">
    <property type="entry name" value="Protein kinase-like (PK-like)"/>
    <property type="match status" value="1"/>
</dbReference>
<accession>A0A4P9Z586</accession>
<keyword evidence="5" id="KW-1185">Reference proteome</keyword>
<feature type="chain" id="PRO_5020647909" evidence="2">
    <location>
        <begin position="23"/>
        <end position="399"/>
    </location>
</feature>
<dbReference type="InterPro" id="IPR011009">
    <property type="entry name" value="Kinase-like_dom_sf"/>
</dbReference>
<evidence type="ECO:0000313" key="5">
    <source>
        <dbReference type="Proteomes" id="UP000278143"/>
    </source>
</evidence>
<dbReference type="GO" id="GO:0005524">
    <property type="term" value="F:ATP binding"/>
    <property type="evidence" value="ECO:0007669"/>
    <property type="project" value="InterPro"/>
</dbReference>